<keyword evidence="7" id="KW-0325">Glycoprotein</keyword>
<evidence type="ECO:0000256" key="5">
    <source>
        <dbReference type="ARBA" id="ARBA00022729"/>
    </source>
</evidence>
<comment type="catalytic activity">
    <reaction evidence="10">
        <text>L-seryl-[EGF-like domain protein] + UDP-alpha-D-glucose = 3-O-(beta-D-glucosyl)-L-seryl-[EGF-like domain protein] + UDP + H(+)</text>
        <dbReference type="Rhea" id="RHEA:58116"/>
        <dbReference type="Rhea" id="RHEA-COMP:14610"/>
        <dbReference type="Rhea" id="RHEA-COMP:16010"/>
        <dbReference type="ChEBI" id="CHEBI:15378"/>
        <dbReference type="ChEBI" id="CHEBI:29999"/>
        <dbReference type="ChEBI" id="CHEBI:58223"/>
        <dbReference type="ChEBI" id="CHEBI:58885"/>
        <dbReference type="ChEBI" id="CHEBI:140576"/>
    </reaction>
</comment>
<evidence type="ECO:0000313" key="14">
    <source>
        <dbReference type="Proteomes" id="UP000664940"/>
    </source>
</evidence>
<evidence type="ECO:0000256" key="3">
    <source>
        <dbReference type="ARBA" id="ARBA00022676"/>
    </source>
</evidence>
<evidence type="ECO:0000256" key="4">
    <source>
        <dbReference type="ARBA" id="ARBA00022679"/>
    </source>
</evidence>
<evidence type="ECO:0000256" key="2">
    <source>
        <dbReference type="ARBA" id="ARBA00006063"/>
    </source>
</evidence>
<accession>A0A834DNF7</accession>
<dbReference type="InterPro" id="IPR001298">
    <property type="entry name" value="Filamin/ABP280_rpt"/>
</dbReference>
<evidence type="ECO:0000256" key="1">
    <source>
        <dbReference type="ARBA" id="ARBA00004922"/>
    </source>
</evidence>
<dbReference type="PROSITE" id="PS50194">
    <property type="entry name" value="FILAMIN_REPEAT"/>
    <property type="match status" value="1"/>
</dbReference>
<organism evidence="13 14">
    <name type="scientific">Phyllostomus discolor</name>
    <name type="common">pale spear-nosed bat</name>
    <dbReference type="NCBI Taxonomy" id="89673"/>
    <lineage>
        <taxon>Eukaryota</taxon>
        <taxon>Metazoa</taxon>
        <taxon>Chordata</taxon>
        <taxon>Craniata</taxon>
        <taxon>Vertebrata</taxon>
        <taxon>Euteleostomi</taxon>
        <taxon>Mammalia</taxon>
        <taxon>Eutheria</taxon>
        <taxon>Laurasiatheria</taxon>
        <taxon>Chiroptera</taxon>
        <taxon>Yangochiroptera</taxon>
        <taxon>Phyllostomidae</taxon>
        <taxon>Phyllostominae</taxon>
        <taxon>Phyllostomus</taxon>
    </lineage>
</organism>
<dbReference type="Proteomes" id="UP000664940">
    <property type="component" value="Unassembled WGS sequence"/>
</dbReference>
<dbReference type="InterPro" id="IPR017868">
    <property type="entry name" value="Filamin/ABP280_repeat-like"/>
</dbReference>
<reference evidence="13 14" key="1">
    <citation type="journal article" date="2020" name="Nature">
        <title>Six reference-quality genomes reveal evolution of bat adaptations.</title>
        <authorList>
            <person name="Jebb D."/>
            <person name="Huang Z."/>
            <person name="Pippel M."/>
            <person name="Hughes G.M."/>
            <person name="Lavrichenko K."/>
            <person name="Devanna P."/>
            <person name="Winkler S."/>
            <person name="Jermiin L.S."/>
            <person name="Skirmuntt E.C."/>
            <person name="Katzourakis A."/>
            <person name="Burkitt-Gray L."/>
            <person name="Ray D.A."/>
            <person name="Sullivan K.A.M."/>
            <person name="Roscito J.G."/>
            <person name="Kirilenko B.M."/>
            <person name="Davalos L.M."/>
            <person name="Corthals A.P."/>
            <person name="Power M.L."/>
            <person name="Jones G."/>
            <person name="Ransome R.D."/>
            <person name="Dechmann D.K.N."/>
            <person name="Locatelli A.G."/>
            <person name="Puechmaille S.J."/>
            <person name="Fedrigo O."/>
            <person name="Jarvis E.D."/>
            <person name="Hiller M."/>
            <person name="Vernes S.C."/>
            <person name="Myers E.W."/>
            <person name="Teeling E.C."/>
        </authorList>
    </citation>
    <scope>NUCLEOTIDE SEQUENCE [LARGE SCALE GENOMIC DNA]</scope>
    <source>
        <strain evidence="13">Bat1K_MPI-CBG_1</strain>
    </source>
</reference>
<feature type="signal peptide" evidence="12">
    <location>
        <begin position="1"/>
        <end position="19"/>
    </location>
</feature>
<sequence length="255" mass="29357">MFSILLLYYFFLGTIPAFAETGGDRRLSPEKSEIWGPGLKAAVVLPARYFYIQAVDTSGNKFTSSPGEKVFQIKISAPDEQFTRVGVQVLDRKDGSFIVRYRMYASYKNMKVEVKFQGQHVARSPYILKGPVYHENCNCPLEDSAAWLQEMSCPETITQIQRDLAHFPTVDPEKIAVEIPERFGQRQSLCHYTLKDNKVQFVIEICMFVLVTFCFDHLATTSYIVCIKNYSEDQCNKLYFSLPKLFNYNKHSVIF</sequence>
<evidence type="ECO:0000256" key="11">
    <source>
        <dbReference type="PROSITE-ProRule" id="PRU00087"/>
    </source>
</evidence>
<evidence type="ECO:0000256" key="9">
    <source>
        <dbReference type="ARBA" id="ARBA00047553"/>
    </source>
</evidence>
<dbReference type="EMBL" id="JABVXQ010000012">
    <property type="protein sequence ID" value="KAF6084187.1"/>
    <property type="molecule type" value="Genomic_DNA"/>
</dbReference>
<keyword evidence="6" id="KW-0256">Endoplasmic reticulum</keyword>
<comment type="function">
    <text evidence="8">Protein glucosyltransferase that catalyzes the transfer of glucose from UDP-glucose to a serine residue within the consensus sequence peptide C-X-N-T-X-G-S-F-X-C. Can also catalyze the transfer of xylose from UDP-xylose but less efficiently. Specifically targets extracellular EGF repeats of proteins such as NOTCH1, NOTCH3, FBN1, FBN2 and LTBP1. May regulate the transport of NOTCH1 and NOTCH3 to the plasma membrane and thereby the Notch signaling pathway.</text>
</comment>
<keyword evidence="4" id="KW-0808">Transferase</keyword>
<evidence type="ECO:0000256" key="6">
    <source>
        <dbReference type="ARBA" id="ARBA00022824"/>
    </source>
</evidence>
<gene>
    <name evidence="13" type="ORF">HJG60_007167</name>
</gene>
<dbReference type="AlphaFoldDB" id="A0A834DNF7"/>
<comment type="pathway">
    <text evidence="1">Protein modification; protein glycosylation.</text>
</comment>
<feature type="chain" id="PRO_5032656823" description="KDEL motif-containing protein 1" evidence="12">
    <location>
        <begin position="20"/>
        <end position="255"/>
    </location>
</feature>
<evidence type="ECO:0000256" key="7">
    <source>
        <dbReference type="ARBA" id="ARBA00023180"/>
    </source>
</evidence>
<comment type="caution">
    <text evidence="13">The sequence shown here is derived from an EMBL/GenBank/DDBJ whole genome shotgun (WGS) entry which is preliminary data.</text>
</comment>
<evidence type="ECO:0000256" key="10">
    <source>
        <dbReference type="ARBA" id="ARBA00049246"/>
    </source>
</evidence>
<dbReference type="Pfam" id="PF00630">
    <property type="entry name" value="Filamin"/>
    <property type="match status" value="1"/>
</dbReference>
<comment type="similarity">
    <text evidence="2">Belongs to the KDELC family.</text>
</comment>
<dbReference type="SMART" id="SM00557">
    <property type="entry name" value="IG_FLMN"/>
    <property type="match status" value="1"/>
</dbReference>
<proteinExistence type="inferred from homology"/>
<protein>
    <recommendedName>
        <fullName evidence="15">KDEL motif-containing protein 1</fullName>
    </recommendedName>
</protein>
<dbReference type="FunFam" id="2.60.40.10:FF:000419">
    <property type="entry name" value="KDEL (Lys-Asp-Glu-Leu) containing 1"/>
    <property type="match status" value="1"/>
</dbReference>
<evidence type="ECO:0000256" key="8">
    <source>
        <dbReference type="ARBA" id="ARBA00045447"/>
    </source>
</evidence>
<dbReference type="InterPro" id="IPR013783">
    <property type="entry name" value="Ig-like_fold"/>
</dbReference>
<evidence type="ECO:0008006" key="15">
    <source>
        <dbReference type="Google" id="ProtNLM"/>
    </source>
</evidence>
<feature type="repeat" description="Filamin" evidence="11">
    <location>
        <begin position="24"/>
        <end position="130"/>
    </location>
</feature>
<dbReference type="SUPFAM" id="SSF81296">
    <property type="entry name" value="E set domains"/>
    <property type="match status" value="1"/>
</dbReference>
<name>A0A834DNF7_9CHIR</name>
<comment type="catalytic activity">
    <reaction evidence="9">
        <text>L-seryl-[EGF-like domain protein] + UDP-alpha-D-xylose = 3-O-(beta-D-xylosyl)-L-seryl-[EGF-like domain protein] + UDP + H(+)</text>
        <dbReference type="Rhea" id="RHEA:62016"/>
        <dbReference type="Rhea" id="RHEA-COMP:16010"/>
        <dbReference type="Rhea" id="RHEA-COMP:16011"/>
        <dbReference type="ChEBI" id="CHEBI:15378"/>
        <dbReference type="ChEBI" id="CHEBI:29999"/>
        <dbReference type="ChEBI" id="CHEBI:57632"/>
        <dbReference type="ChEBI" id="CHEBI:58223"/>
        <dbReference type="ChEBI" id="CHEBI:132085"/>
    </reaction>
</comment>
<dbReference type="Gene3D" id="2.60.40.10">
    <property type="entry name" value="Immunoglobulins"/>
    <property type="match status" value="1"/>
</dbReference>
<dbReference type="GO" id="GO:0016757">
    <property type="term" value="F:glycosyltransferase activity"/>
    <property type="evidence" value="ECO:0007669"/>
    <property type="project" value="UniProtKB-KW"/>
</dbReference>
<keyword evidence="3" id="KW-0328">Glycosyltransferase</keyword>
<evidence type="ECO:0000256" key="12">
    <source>
        <dbReference type="SAM" id="SignalP"/>
    </source>
</evidence>
<dbReference type="InterPro" id="IPR014756">
    <property type="entry name" value="Ig_E-set"/>
</dbReference>
<evidence type="ECO:0000313" key="13">
    <source>
        <dbReference type="EMBL" id="KAF6084187.1"/>
    </source>
</evidence>
<keyword evidence="5 12" id="KW-0732">Signal</keyword>